<protein>
    <submittedName>
        <fullName evidence="1">Uncharacterized protein</fullName>
    </submittedName>
</protein>
<comment type="caution">
    <text evidence="1">The sequence shown here is derived from an EMBL/GenBank/DDBJ whole genome shotgun (WGS) entry which is preliminary data.</text>
</comment>
<accession>A0A4R3MPW1</accession>
<organism evidence="1 2">
    <name type="scientific">Natranaerovirga pectinivora</name>
    <dbReference type="NCBI Taxonomy" id="682400"/>
    <lineage>
        <taxon>Bacteria</taxon>
        <taxon>Bacillati</taxon>
        <taxon>Bacillota</taxon>
        <taxon>Clostridia</taxon>
        <taxon>Lachnospirales</taxon>
        <taxon>Natranaerovirgaceae</taxon>
        <taxon>Natranaerovirga</taxon>
    </lineage>
</organism>
<dbReference type="Proteomes" id="UP000294902">
    <property type="component" value="Unassembled WGS sequence"/>
</dbReference>
<dbReference type="EMBL" id="SMAL01000002">
    <property type="protein sequence ID" value="TCT16321.1"/>
    <property type="molecule type" value="Genomic_DNA"/>
</dbReference>
<proteinExistence type="predicted"/>
<reference evidence="1 2" key="1">
    <citation type="submission" date="2019-03" db="EMBL/GenBank/DDBJ databases">
        <title>Genomic Encyclopedia of Type Strains, Phase IV (KMG-IV): sequencing the most valuable type-strain genomes for metagenomic binning, comparative biology and taxonomic classification.</title>
        <authorList>
            <person name="Goeker M."/>
        </authorList>
    </citation>
    <scope>NUCLEOTIDE SEQUENCE [LARGE SCALE GENOMIC DNA]</scope>
    <source>
        <strain evidence="1 2">DSM 24629</strain>
    </source>
</reference>
<dbReference type="AlphaFoldDB" id="A0A4R3MPW1"/>
<evidence type="ECO:0000313" key="2">
    <source>
        <dbReference type="Proteomes" id="UP000294902"/>
    </source>
</evidence>
<name>A0A4R3MPW1_9FIRM</name>
<gene>
    <name evidence="1" type="ORF">EDC18_102338</name>
</gene>
<dbReference type="RefSeq" id="WP_132250630.1">
    <property type="nucleotide sequence ID" value="NZ_SMAL01000002.1"/>
</dbReference>
<evidence type="ECO:0000313" key="1">
    <source>
        <dbReference type="EMBL" id="TCT16321.1"/>
    </source>
</evidence>
<sequence length="472" mass="55195">MKEKVFVFFITCSMFLSLLLLNTEVYATYLEDSETEIVIRVPDSRIETLEQEINISERKFNVSIDGIFINDINAIYPTIIYNNIVYLPLDWINCKWLGISVNIGENNEIIIDTTGEVRSSVSLDYEWNINLESIEMGIITNEIIINGKSIDNTLEAYPIMKYEYPVEIYSNLIIQDSRIYFPLTWKWIVDEFGWFYEWHPQTGLRIQTQSNTDKLFLGQILSKINDFTFNKMAYISADVKSIETNESYHINLVKRTSGIRQLAIGLMDPEYLIKRNSQILYLGNESLTDNDELIVIEGSEGFKYTIYGYRKAYLFEHEYEQDLKTISEFYFNHDTCVDGSITMNDISISSNESCNIHQLLRDEEYIPEATPQYNLSDNIYKFEFLTEKNKVVSFEKMNSYDPYENYKIEYETHEYDYLNPKMIAGEENANESHSKALTKKTAVITLKDGSIVRILINDGLFEYDMFIDIIKI</sequence>
<dbReference type="OrthoDB" id="61520at2"/>
<keyword evidence="2" id="KW-1185">Reference proteome</keyword>